<evidence type="ECO:0000256" key="3">
    <source>
        <dbReference type="ARBA" id="ARBA00013208"/>
    </source>
</evidence>
<gene>
    <name evidence="8" type="ordered locus">Ilyop_0194</name>
</gene>
<protein>
    <recommendedName>
        <fullName evidence="3 6">Signal peptidase I</fullName>
        <ecNumber evidence="3 6">3.4.21.89</ecNumber>
    </recommendedName>
</protein>
<dbReference type="AlphaFoldDB" id="E3H887"/>
<evidence type="ECO:0000256" key="6">
    <source>
        <dbReference type="RuleBase" id="RU362042"/>
    </source>
</evidence>
<keyword evidence="6" id="KW-1133">Transmembrane helix</keyword>
<dbReference type="Pfam" id="PF10502">
    <property type="entry name" value="Peptidase_S26"/>
    <property type="match status" value="2"/>
</dbReference>
<comment type="catalytic activity">
    <reaction evidence="1 6">
        <text>Cleavage of hydrophobic, N-terminal signal or leader sequences from secreted and periplasmic proteins.</text>
        <dbReference type="EC" id="3.4.21.89"/>
    </reaction>
</comment>
<dbReference type="InterPro" id="IPR019533">
    <property type="entry name" value="Peptidase_S26"/>
</dbReference>
<dbReference type="GO" id="GO:0009003">
    <property type="term" value="F:signal peptidase activity"/>
    <property type="evidence" value="ECO:0007669"/>
    <property type="project" value="UniProtKB-EC"/>
</dbReference>
<name>E3H887_ILYPC</name>
<comment type="similarity">
    <text evidence="2 6">Belongs to the peptidase S26 family.</text>
</comment>
<sequence length="306" mass="35468">MEKEKIVINGIFYLFLTTCFLLLWIKEKEVVELIKEYRGAFSQKVISIFNIESPTTQKGVKKTVNFVETIGSALILVLIIQKFYLGNFLVPTGSMIPTIMPKDRIFGNMVVYSFKQPKREDIIVFREPVENKVLYTKRVMGLPGEEVKIEFGHLYINNKRIDSREYSNLGFIQYDTWTIPKKGDTVEIVPGADYTSEIKSEDIEEIQEFLLEKPGQLKEILPDVDFYVNGKKTGMILDYIHDKDMLDDILEGKTVKTQIDENYYMVLGDNTDGSYDSRMWGFVAENRIKGKAFVRFWPLNRMGLVK</sequence>
<dbReference type="EC" id="3.4.21.89" evidence="3 6"/>
<dbReference type="HOGENOM" id="CLU_028723_5_1_0"/>
<dbReference type="STRING" id="572544.Ilyop_0194"/>
<dbReference type="PRINTS" id="PR00727">
    <property type="entry name" value="LEADERPTASE"/>
</dbReference>
<dbReference type="EMBL" id="CP002281">
    <property type="protein sequence ID" value="ADO81983.1"/>
    <property type="molecule type" value="Genomic_DNA"/>
</dbReference>
<dbReference type="PANTHER" id="PTHR43390:SF1">
    <property type="entry name" value="CHLOROPLAST PROCESSING PEPTIDASE"/>
    <property type="match status" value="1"/>
</dbReference>
<dbReference type="PANTHER" id="PTHR43390">
    <property type="entry name" value="SIGNAL PEPTIDASE I"/>
    <property type="match status" value="1"/>
</dbReference>
<feature type="transmembrane region" description="Helical" evidence="6">
    <location>
        <begin position="6"/>
        <end position="25"/>
    </location>
</feature>
<dbReference type="RefSeq" id="WP_013386654.1">
    <property type="nucleotide sequence ID" value="NC_014632.1"/>
</dbReference>
<dbReference type="PROSITE" id="PS00760">
    <property type="entry name" value="SPASE_I_2"/>
    <property type="match status" value="1"/>
</dbReference>
<evidence type="ECO:0000313" key="9">
    <source>
        <dbReference type="Proteomes" id="UP000006875"/>
    </source>
</evidence>
<organism evidence="8 9">
    <name type="scientific">Ilyobacter polytropus (strain ATCC 51220 / DSM 2926 / LMG 16218 / CuHBu1)</name>
    <dbReference type="NCBI Taxonomy" id="572544"/>
    <lineage>
        <taxon>Bacteria</taxon>
        <taxon>Fusobacteriati</taxon>
        <taxon>Fusobacteriota</taxon>
        <taxon>Fusobacteriia</taxon>
        <taxon>Fusobacteriales</taxon>
        <taxon>Fusobacteriaceae</taxon>
        <taxon>Ilyobacter</taxon>
    </lineage>
</organism>
<dbReference type="Proteomes" id="UP000006875">
    <property type="component" value="Chromosome"/>
</dbReference>
<dbReference type="InterPro" id="IPR019757">
    <property type="entry name" value="Pept_S26A_signal_pept_1_Lys-AS"/>
</dbReference>
<feature type="active site" evidence="5">
    <location>
        <position position="94"/>
    </location>
</feature>
<proteinExistence type="inferred from homology"/>
<evidence type="ECO:0000256" key="2">
    <source>
        <dbReference type="ARBA" id="ARBA00009370"/>
    </source>
</evidence>
<evidence type="ECO:0000256" key="1">
    <source>
        <dbReference type="ARBA" id="ARBA00000677"/>
    </source>
</evidence>
<evidence type="ECO:0000313" key="8">
    <source>
        <dbReference type="EMBL" id="ADO81983.1"/>
    </source>
</evidence>
<dbReference type="KEGG" id="ipo:Ilyop_0194"/>
<feature type="domain" description="Peptidase S26" evidence="7">
    <location>
        <begin position="65"/>
        <end position="163"/>
    </location>
</feature>
<reference evidence="8 9" key="1">
    <citation type="journal article" date="2010" name="Stand. Genomic Sci.">
        <title>Complete genome sequence of Ilyobacter polytropus type strain (CuHbu1).</title>
        <authorList>
            <person name="Sikorski J."/>
            <person name="Chertkov O."/>
            <person name="Lapidus A."/>
            <person name="Nolan M."/>
            <person name="Lucas S."/>
            <person name="Del Rio T.G."/>
            <person name="Tice H."/>
            <person name="Cheng J.F."/>
            <person name="Tapia R."/>
            <person name="Han C."/>
            <person name="Goodwin L."/>
            <person name="Pitluck S."/>
            <person name="Liolios K."/>
            <person name="Ivanova N."/>
            <person name="Mavromatis K."/>
            <person name="Mikhailova N."/>
            <person name="Pati A."/>
            <person name="Chen A."/>
            <person name="Palaniappan K."/>
            <person name="Land M."/>
            <person name="Hauser L."/>
            <person name="Chang Y.J."/>
            <person name="Jeffries C.D."/>
            <person name="Brambilla E."/>
            <person name="Yasawong M."/>
            <person name="Rohde M."/>
            <person name="Pukall R."/>
            <person name="Spring S."/>
            <person name="Goker M."/>
            <person name="Woyke T."/>
            <person name="Bristow J."/>
            <person name="Eisen J.A."/>
            <person name="Markowitz V."/>
            <person name="Hugenholtz P."/>
            <person name="Kyrpides N.C."/>
            <person name="Klenk H.P."/>
        </authorList>
    </citation>
    <scope>NUCLEOTIDE SEQUENCE [LARGE SCALE GENOMIC DNA]</scope>
    <source>
        <strain evidence="9">ATCC 51220 / DSM 2926 / LMG 16218 / CuHBu1</strain>
    </source>
</reference>
<dbReference type="GO" id="GO:0016020">
    <property type="term" value="C:membrane"/>
    <property type="evidence" value="ECO:0007669"/>
    <property type="project" value="UniProtKB-SubCell"/>
</dbReference>
<keyword evidence="9" id="KW-1185">Reference proteome</keyword>
<keyword evidence="4 6" id="KW-0378">Hydrolase</keyword>
<evidence type="ECO:0000256" key="4">
    <source>
        <dbReference type="ARBA" id="ARBA00022801"/>
    </source>
</evidence>
<dbReference type="CDD" id="cd06530">
    <property type="entry name" value="S26_SPase_I"/>
    <property type="match status" value="1"/>
</dbReference>
<dbReference type="InterPro" id="IPR036286">
    <property type="entry name" value="LexA/Signal_pep-like_sf"/>
</dbReference>
<keyword evidence="6" id="KW-0645">Protease</keyword>
<comment type="subcellular location">
    <subcellularLocation>
        <location evidence="6">Membrane</location>
        <topology evidence="6">Single-pass type II membrane protein</topology>
    </subcellularLocation>
</comment>
<dbReference type="OrthoDB" id="9802919at2"/>
<keyword evidence="6" id="KW-0472">Membrane</keyword>
<dbReference type="InterPro" id="IPR019758">
    <property type="entry name" value="Pept_S26A_signal_pept_1_CS"/>
</dbReference>
<dbReference type="SUPFAM" id="SSF51306">
    <property type="entry name" value="LexA/Signal peptidase"/>
    <property type="match status" value="1"/>
</dbReference>
<feature type="active site" evidence="5">
    <location>
        <position position="137"/>
    </location>
</feature>
<dbReference type="NCBIfam" id="TIGR02227">
    <property type="entry name" value="sigpep_I_bact"/>
    <property type="match status" value="2"/>
</dbReference>
<evidence type="ECO:0000256" key="5">
    <source>
        <dbReference type="PIRSR" id="PIRSR600223-1"/>
    </source>
</evidence>
<dbReference type="PROSITE" id="PS00761">
    <property type="entry name" value="SPASE_I_3"/>
    <property type="match status" value="1"/>
</dbReference>
<dbReference type="GO" id="GO:0004252">
    <property type="term" value="F:serine-type endopeptidase activity"/>
    <property type="evidence" value="ECO:0007669"/>
    <property type="project" value="InterPro"/>
</dbReference>
<feature type="domain" description="Peptidase S26" evidence="7">
    <location>
        <begin position="224"/>
        <end position="297"/>
    </location>
</feature>
<dbReference type="GO" id="GO:0006465">
    <property type="term" value="P:signal peptide processing"/>
    <property type="evidence" value="ECO:0007669"/>
    <property type="project" value="InterPro"/>
</dbReference>
<dbReference type="InterPro" id="IPR000223">
    <property type="entry name" value="Pept_S26A_signal_pept_1"/>
</dbReference>
<keyword evidence="6" id="KW-0812">Transmembrane</keyword>
<dbReference type="Gene3D" id="2.10.109.10">
    <property type="entry name" value="Umud Fragment, subunit A"/>
    <property type="match status" value="1"/>
</dbReference>
<evidence type="ECO:0000259" key="7">
    <source>
        <dbReference type="Pfam" id="PF10502"/>
    </source>
</evidence>
<dbReference type="eggNOG" id="COG0681">
    <property type="taxonomic scope" value="Bacteria"/>
</dbReference>
<accession>E3H887</accession>